<sequence>MKLIIAIFVMALLPTLARAGFSVVDSEPVAMAEPLAEPKSIRGGGEMEETLKPLQTEKLVVRAEPAPAESWVVSPADGTIRRALNRWAAQAGWQLHWEAGVDLPVTVSAAFSGSFRDAVQGLFGSLSAAEVNLTALLYNGNRVVRVVETGRRAN</sequence>
<protein>
    <recommendedName>
        <fullName evidence="2">Toxin co-regulated pilus biosynthesis protein Q C-terminal domain-containing protein</fullName>
    </recommendedName>
</protein>
<dbReference type="Pfam" id="PF10671">
    <property type="entry name" value="TcpQ"/>
    <property type="match status" value="1"/>
</dbReference>
<accession>A0A2S9WYG7</accession>
<dbReference type="Proteomes" id="UP000239469">
    <property type="component" value="Unassembled WGS sequence"/>
</dbReference>
<keyword evidence="1" id="KW-0732">Signal</keyword>
<evidence type="ECO:0000313" key="3">
    <source>
        <dbReference type="EMBL" id="PRP68503.1"/>
    </source>
</evidence>
<dbReference type="OrthoDB" id="5791855at2"/>
<dbReference type="Gene3D" id="3.55.50.70">
    <property type="match status" value="1"/>
</dbReference>
<gene>
    <name evidence="3" type="ORF">BUE93_22140</name>
</gene>
<name>A0A2S9WYG7_9NEIS</name>
<feature type="signal peptide" evidence="1">
    <location>
        <begin position="1"/>
        <end position="19"/>
    </location>
</feature>
<dbReference type="InterPro" id="IPR018927">
    <property type="entry name" value="Pilus_synth_Q_C"/>
</dbReference>
<feature type="chain" id="PRO_5015646698" description="Toxin co-regulated pilus biosynthesis protein Q C-terminal domain-containing protein" evidence="1">
    <location>
        <begin position="20"/>
        <end position="154"/>
    </location>
</feature>
<dbReference type="RefSeq" id="WP_106078307.1">
    <property type="nucleotide sequence ID" value="NZ_MTBD01000124.1"/>
</dbReference>
<reference evidence="3 4" key="1">
    <citation type="submission" date="2017-01" db="EMBL/GenBank/DDBJ databases">
        <title>New insights into the genetic diversity of Chromobacterium isolated from tropical freshwater lake.</title>
        <authorList>
            <person name="Santos A.B."/>
            <person name="Nascimento A.M."/>
            <person name="Da Silva P.C."/>
        </authorList>
    </citation>
    <scope>NUCLEOTIDE SEQUENCE [LARGE SCALE GENOMIC DNA]</scope>
    <source>
        <strain evidence="3 4">56AF</strain>
    </source>
</reference>
<organism evidence="3 4">
    <name type="scientific">Chromobacterium amazonense</name>
    <dbReference type="NCBI Taxonomy" id="1382803"/>
    <lineage>
        <taxon>Bacteria</taxon>
        <taxon>Pseudomonadati</taxon>
        <taxon>Pseudomonadota</taxon>
        <taxon>Betaproteobacteria</taxon>
        <taxon>Neisseriales</taxon>
        <taxon>Chromobacteriaceae</taxon>
        <taxon>Chromobacterium</taxon>
    </lineage>
</organism>
<evidence type="ECO:0000259" key="2">
    <source>
        <dbReference type="Pfam" id="PF10671"/>
    </source>
</evidence>
<comment type="caution">
    <text evidence="3">The sequence shown here is derived from an EMBL/GenBank/DDBJ whole genome shotgun (WGS) entry which is preliminary data.</text>
</comment>
<dbReference type="AlphaFoldDB" id="A0A2S9WYG7"/>
<evidence type="ECO:0000313" key="4">
    <source>
        <dbReference type="Proteomes" id="UP000239469"/>
    </source>
</evidence>
<feature type="domain" description="Toxin co-regulated pilus biosynthesis protein Q C-terminal" evidence="2">
    <location>
        <begin position="70"/>
        <end position="148"/>
    </location>
</feature>
<evidence type="ECO:0000256" key="1">
    <source>
        <dbReference type="SAM" id="SignalP"/>
    </source>
</evidence>
<proteinExistence type="predicted"/>
<dbReference type="EMBL" id="MTBD01000124">
    <property type="protein sequence ID" value="PRP68503.1"/>
    <property type="molecule type" value="Genomic_DNA"/>
</dbReference>